<keyword evidence="9" id="KW-1185">Reference proteome</keyword>
<evidence type="ECO:0000256" key="2">
    <source>
        <dbReference type="ARBA" id="ARBA00022475"/>
    </source>
</evidence>
<evidence type="ECO:0000256" key="3">
    <source>
        <dbReference type="ARBA" id="ARBA00022692"/>
    </source>
</evidence>
<keyword evidence="3 6" id="KW-0812">Transmembrane</keyword>
<comment type="subcellular location">
    <subcellularLocation>
        <location evidence="1">Cell membrane</location>
        <topology evidence="1">Multi-pass membrane protein</topology>
    </subcellularLocation>
</comment>
<dbReference type="InterPro" id="IPR020846">
    <property type="entry name" value="MFS_dom"/>
</dbReference>
<feature type="transmembrane region" description="Helical" evidence="6">
    <location>
        <begin position="263"/>
        <end position="283"/>
    </location>
</feature>
<gene>
    <name evidence="8" type="ORF">AWC35_19275</name>
</gene>
<dbReference type="InterPro" id="IPR004748">
    <property type="entry name" value="Polyol_permease-like"/>
</dbReference>
<dbReference type="SUPFAM" id="SSF103473">
    <property type="entry name" value="MFS general substrate transporter"/>
    <property type="match status" value="1"/>
</dbReference>
<dbReference type="OrthoDB" id="3522477at2"/>
<feature type="transmembrane region" description="Helical" evidence="6">
    <location>
        <begin position="84"/>
        <end position="104"/>
    </location>
</feature>
<feature type="transmembrane region" description="Helical" evidence="6">
    <location>
        <begin position="20"/>
        <end position="40"/>
    </location>
</feature>
<reference evidence="8 9" key="1">
    <citation type="submission" date="2016-01" db="EMBL/GenBank/DDBJ databases">
        <authorList>
            <person name="Oliw E.H."/>
        </authorList>
    </citation>
    <scope>NUCLEOTIDE SEQUENCE [LARGE SCALE GENOMIC DNA]</scope>
    <source>
        <strain evidence="8 9">FRB97</strain>
    </source>
</reference>
<feature type="domain" description="Major facilitator superfamily (MFS) profile" evidence="7">
    <location>
        <begin position="226"/>
        <end position="409"/>
    </location>
</feature>
<evidence type="ECO:0000313" key="8">
    <source>
        <dbReference type="EMBL" id="ATA22540.1"/>
    </source>
</evidence>
<dbReference type="AlphaFoldDB" id="A0A250B8I0"/>
<dbReference type="InterPro" id="IPR036259">
    <property type="entry name" value="MFS_trans_sf"/>
</dbReference>
<dbReference type="CDD" id="cd17337">
    <property type="entry name" value="MFS_CsbX"/>
    <property type="match status" value="1"/>
</dbReference>
<feature type="transmembrane region" description="Helical" evidence="6">
    <location>
        <begin position="148"/>
        <end position="170"/>
    </location>
</feature>
<feature type="transmembrane region" description="Helical" evidence="6">
    <location>
        <begin position="383"/>
        <end position="404"/>
    </location>
</feature>
<dbReference type="InterPro" id="IPR011701">
    <property type="entry name" value="MFS"/>
</dbReference>
<dbReference type="PANTHER" id="PTHR43124">
    <property type="entry name" value="PURINE EFFLUX PUMP PBUE"/>
    <property type="match status" value="1"/>
</dbReference>
<organism evidence="8 9">
    <name type="scientific">Gibbsiella quercinecans</name>
    <dbReference type="NCBI Taxonomy" id="929813"/>
    <lineage>
        <taxon>Bacteria</taxon>
        <taxon>Pseudomonadati</taxon>
        <taxon>Pseudomonadota</taxon>
        <taxon>Gammaproteobacteria</taxon>
        <taxon>Enterobacterales</taxon>
        <taxon>Yersiniaceae</taxon>
        <taxon>Gibbsiella</taxon>
    </lineage>
</organism>
<evidence type="ECO:0000256" key="4">
    <source>
        <dbReference type="ARBA" id="ARBA00022989"/>
    </source>
</evidence>
<feature type="transmembrane region" description="Helical" evidence="6">
    <location>
        <begin position="227"/>
        <end position="251"/>
    </location>
</feature>
<name>A0A250B8I0_9GAMM</name>
<protein>
    <submittedName>
        <fullName evidence="8">Permease</fullName>
    </submittedName>
</protein>
<evidence type="ECO:0000256" key="1">
    <source>
        <dbReference type="ARBA" id="ARBA00004651"/>
    </source>
</evidence>
<keyword evidence="4 6" id="KW-1133">Transmembrane helix</keyword>
<evidence type="ECO:0000256" key="5">
    <source>
        <dbReference type="ARBA" id="ARBA00023136"/>
    </source>
</evidence>
<keyword evidence="5 6" id="KW-0472">Membrane</keyword>
<accession>A0A250B8I0</accession>
<dbReference type="Pfam" id="PF07690">
    <property type="entry name" value="MFS_1"/>
    <property type="match status" value="1"/>
</dbReference>
<dbReference type="Proteomes" id="UP000217182">
    <property type="component" value="Chromosome"/>
</dbReference>
<dbReference type="PROSITE" id="PS51257">
    <property type="entry name" value="PROKAR_LIPOPROTEIN"/>
    <property type="match status" value="1"/>
</dbReference>
<feature type="transmembrane region" description="Helical" evidence="6">
    <location>
        <begin position="176"/>
        <end position="196"/>
    </location>
</feature>
<feature type="transmembrane region" description="Helical" evidence="6">
    <location>
        <begin position="110"/>
        <end position="136"/>
    </location>
</feature>
<evidence type="ECO:0000256" key="6">
    <source>
        <dbReference type="SAM" id="Phobius"/>
    </source>
</evidence>
<feature type="transmembrane region" description="Helical" evidence="6">
    <location>
        <begin position="52"/>
        <end position="72"/>
    </location>
</feature>
<evidence type="ECO:0000259" key="7">
    <source>
        <dbReference type="PROSITE" id="PS50850"/>
    </source>
</evidence>
<dbReference type="Gene3D" id="1.20.1250.20">
    <property type="entry name" value="MFS general substrate transporter like domains"/>
    <property type="match status" value="2"/>
</dbReference>
<dbReference type="InterPro" id="IPR050189">
    <property type="entry name" value="MFS_Efflux_Transporters"/>
</dbReference>
<dbReference type="NCBIfam" id="TIGR00897">
    <property type="entry name" value="2A0118"/>
    <property type="match status" value="1"/>
</dbReference>
<dbReference type="EMBL" id="CP014136">
    <property type="protein sequence ID" value="ATA22540.1"/>
    <property type="molecule type" value="Genomic_DNA"/>
</dbReference>
<feature type="transmembrane region" description="Helical" evidence="6">
    <location>
        <begin position="319"/>
        <end position="337"/>
    </location>
</feature>
<dbReference type="KEGG" id="gqu:AWC35_19275"/>
<sequence>MKELQASSMDFAPITPTKFIWSYIGTFLFMLGGCIENSWLSAWLSGQGFEQASVANIFAGYGIVVALTSWLSGVCVDVFGPKKVMVAGFIVYALSSVVFIQFALPSHNFLAILFAYMLRGAGYPLVCYAFLVRLTIQLDKRSQGIGTSWFWVVFNLGFTILGPVLAARLIPQIGHINVLWLGMAGAVLGMACMLFLERNPFVLQPRKMPVLRELQAGIAIMFERPRVGLAVIVKTINGLGTFGFVVVLPLFLLEKNFTMEEWASIWGITFISNQFFNIVFGWLGDRIGFRRTIQIFGSILTGVATLIVYWTPMIWGHNYLAFMLAMSLWGAGLAGFVPMTPLVPMMAPDKKGAANSAVNLGSGLGNFVGPAIVALLAGFGTVAVMYTMSALYFLSAIMVQFLIVPGEKH</sequence>
<feature type="transmembrane region" description="Helical" evidence="6">
    <location>
        <begin position="357"/>
        <end position="377"/>
    </location>
</feature>
<dbReference type="PANTHER" id="PTHR43124:SF3">
    <property type="entry name" value="CHLORAMPHENICOL EFFLUX PUMP RV0191"/>
    <property type="match status" value="1"/>
</dbReference>
<dbReference type="RefSeq" id="WP_095849111.1">
    <property type="nucleotide sequence ID" value="NZ_CP014136.1"/>
</dbReference>
<dbReference type="GO" id="GO:0022857">
    <property type="term" value="F:transmembrane transporter activity"/>
    <property type="evidence" value="ECO:0007669"/>
    <property type="project" value="InterPro"/>
</dbReference>
<proteinExistence type="predicted"/>
<feature type="transmembrane region" description="Helical" evidence="6">
    <location>
        <begin position="295"/>
        <end position="313"/>
    </location>
</feature>
<evidence type="ECO:0000313" key="9">
    <source>
        <dbReference type="Proteomes" id="UP000217182"/>
    </source>
</evidence>
<keyword evidence="2" id="KW-1003">Cell membrane</keyword>
<dbReference type="GO" id="GO:0005886">
    <property type="term" value="C:plasma membrane"/>
    <property type="evidence" value="ECO:0007669"/>
    <property type="project" value="UniProtKB-SubCell"/>
</dbReference>
<dbReference type="PROSITE" id="PS50850">
    <property type="entry name" value="MFS"/>
    <property type="match status" value="1"/>
</dbReference>